<dbReference type="EMBL" id="FOLG01000009">
    <property type="protein sequence ID" value="SFC77609.1"/>
    <property type="molecule type" value="Genomic_DNA"/>
</dbReference>
<evidence type="ECO:0000313" key="1">
    <source>
        <dbReference type="EMBL" id="SFC77609.1"/>
    </source>
</evidence>
<name>A0A1I1LWX6_9RHOB</name>
<evidence type="ECO:0000313" key="2">
    <source>
        <dbReference type="Proteomes" id="UP000198728"/>
    </source>
</evidence>
<sequence length="72" mass="8201">MTQRTPTELAYRLSDVIRVTRYAFTNENECHPLNDRGIGGMLEEADEMAGELIERIHQLERQVGKPITEDAA</sequence>
<dbReference type="RefSeq" id="WP_093361439.1">
    <property type="nucleotide sequence ID" value="NZ_FOLG01000009.1"/>
</dbReference>
<dbReference type="AlphaFoldDB" id="A0A1I1LWX6"/>
<keyword evidence="2" id="KW-1185">Reference proteome</keyword>
<reference evidence="1 2" key="1">
    <citation type="submission" date="2016-10" db="EMBL/GenBank/DDBJ databases">
        <authorList>
            <person name="de Groot N.N."/>
        </authorList>
    </citation>
    <scope>NUCLEOTIDE SEQUENCE [LARGE SCALE GENOMIC DNA]</scope>
    <source>
        <strain evidence="1 2">DSM 19548</strain>
    </source>
</reference>
<dbReference type="STRING" id="441112.SAMN04488094_10956"/>
<gene>
    <name evidence="1" type="ORF">SAMN04488094_10956</name>
</gene>
<accession>A0A1I1LWX6</accession>
<proteinExistence type="predicted"/>
<protein>
    <submittedName>
        <fullName evidence="1">Uncharacterized protein</fullName>
    </submittedName>
</protein>
<organism evidence="1 2">
    <name type="scientific">Tropicimonas isoalkanivorans</name>
    <dbReference type="NCBI Taxonomy" id="441112"/>
    <lineage>
        <taxon>Bacteria</taxon>
        <taxon>Pseudomonadati</taxon>
        <taxon>Pseudomonadota</taxon>
        <taxon>Alphaproteobacteria</taxon>
        <taxon>Rhodobacterales</taxon>
        <taxon>Roseobacteraceae</taxon>
        <taxon>Tropicimonas</taxon>
    </lineage>
</organism>
<dbReference type="Proteomes" id="UP000198728">
    <property type="component" value="Unassembled WGS sequence"/>
</dbReference>